<dbReference type="Pfam" id="PF00149">
    <property type="entry name" value="Metallophos"/>
    <property type="match status" value="1"/>
</dbReference>
<dbReference type="PANTHER" id="PTHR37844:SF1">
    <property type="entry name" value="CALCINEURIN-LIKE PHOSPHOESTERASE DOMAIN-CONTAINING PROTEIN"/>
    <property type="match status" value="1"/>
</dbReference>
<feature type="domain" description="Calcineurin-like phosphoesterase" evidence="1">
    <location>
        <begin position="6"/>
        <end position="216"/>
    </location>
</feature>
<dbReference type="Gene3D" id="3.60.21.10">
    <property type="match status" value="1"/>
</dbReference>
<dbReference type="GO" id="GO:0016787">
    <property type="term" value="F:hydrolase activity"/>
    <property type="evidence" value="ECO:0007669"/>
    <property type="project" value="InterPro"/>
</dbReference>
<dbReference type="InterPro" id="IPR004843">
    <property type="entry name" value="Calcineurin-like_PHP"/>
</dbReference>
<name>A0A6C0LVA4_9ZZZZ</name>
<dbReference type="EMBL" id="MN740578">
    <property type="protein sequence ID" value="QHU34689.1"/>
    <property type="molecule type" value="Genomic_DNA"/>
</dbReference>
<dbReference type="AlphaFoldDB" id="A0A6C0LVA4"/>
<organism evidence="2">
    <name type="scientific">viral metagenome</name>
    <dbReference type="NCBI Taxonomy" id="1070528"/>
    <lineage>
        <taxon>unclassified sequences</taxon>
        <taxon>metagenomes</taxon>
        <taxon>organismal metagenomes</taxon>
    </lineage>
</organism>
<evidence type="ECO:0000313" key="2">
    <source>
        <dbReference type="EMBL" id="QHU34689.1"/>
    </source>
</evidence>
<sequence length="251" mass="29155">MTTLQFASDLHIEFTHDDIPDPTEYITPTADILILAGDIGSLYKFEQLKGFLSILTEMFQAVLYIPGNHEYYTMNNHRSVTFSALEKRLEKLALEIPRLHILNRSSVRIEDICIVGATLWSNPQCKIPPYIVRIHGMDTDKYKRYHLNDLSYIKKMTEYCHINKYRMIVVSHHPPSLQSLDGIKKKKNLSSLYATDLEHILNKEDMELWICGHTHRNMDFISKGGCRVLSNQKGKPKDKVIDYRKDFVVNL</sequence>
<proteinExistence type="predicted"/>
<protein>
    <recommendedName>
        <fullName evidence="1">Calcineurin-like phosphoesterase domain-containing protein</fullName>
    </recommendedName>
</protein>
<evidence type="ECO:0000259" key="1">
    <source>
        <dbReference type="Pfam" id="PF00149"/>
    </source>
</evidence>
<reference evidence="2" key="1">
    <citation type="journal article" date="2020" name="Nature">
        <title>Giant virus diversity and host interactions through global metagenomics.</title>
        <authorList>
            <person name="Schulz F."/>
            <person name="Roux S."/>
            <person name="Paez-Espino D."/>
            <person name="Jungbluth S."/>
            <person name="Walsh D.A."/>
            <person name="Denef V.J."/>
            <person name="McMahon K.D."/>
            <person name="Konstantinidis K.T."/>
            <person name="Eloe-Fadrosh E.A."/>
            <person name="Kyrpides N.C."/>
            <person name="Woyke T."/>
        </authorList>
    </citation>
    <scope>NUCLEOTIDE SEQUENCE</scope>
    <source>
        <strain evidence="2">GVMAG-S-1016713-169</strain>
    </source>
</reference>
<dbReference type="PANTHER" id="PTHR37844">
    <property type="entry name" value="SER/THR PROTEIN PHOSPHATASE SUPERFAMILY (AFU_ORTHOLOGUE AFUA_1G14840)"/>
    <property type="match status" value="1"/>
</dbReference>
<accession>A0A6C0LVA4</accession>
<dbReference type="InterPro" id="IPR029052">
    <property type="entry name" value="Metallo-depent_PP-like"/>
</dbReference>
<dbReference type="SUPFAM" id="SSF56300">
    <property type="entry name" value="Metallo-dependent phosphatases"/>
    <property type="match status" value="1"/>
</dbReference>